<comment type="function">
    <text evidence="4">Responsible for synthesis of pseudouridine from uracil-65 in transfer RNAs.</text>
</comment>
<name>A0A2N6CUM1_9GAMM</name>
<evidence type="ECO:0000256" key="8">
    <source>
        <dbReference type="ARBA" id="ARBA00041975"/>
    </source>
</evidence>
<dbReference type="GO" id="GO:0008033">
    <property type="term" value="P:tRNA processing"/>
    <property type="evidence" value="ECO:0007669"/>
    <property type="project" value="UniProtKB-KW"/>
</dbReference>
<comment type="catalytic activity">
    <reaction evidence="3">
        <text>uridine(65) in tRNA = pseudouridine(65) in tRNA</text>
        <dbReference type="Rhea" id="RHEA:42536"/>
        <dbReference type="Rhea" id="RHEA-COMP:10103"/>
        <dbReference type="Rhea" id="RHEA-COMP:10104"/>
        <dbReference type="ChEBI" id="CHEBI:65314"/>
        <dbReference type="ChEBI" id="CHEBI:65315"/>
        <dbReference type="EC" id="5.4.99.26"/>
    </reaction>
</comment>
<dbReference type="Pfam" id="PF00849">
    <property type="entry name" value="PseudoU_synth_2"/>
    <property type="match status" value="1"/>
</dbReference>
<dbReference type="Gene3D" id="3.30.2350.10">
    <property type="entry name" value="Pseudouridine synthase"/>
    <property type="match status" value="1"/>
</dbReference>
<feature type="domain" description="Pseudouridine synthase RsuA/RluA-like" evidence="10">
    <location>
        <begin position="9"/>
        <end position="158"/>
    </location>
</feature>
<keyword evidence="2" id="KW-0413">Isomerase</keyword>
<evidence type="ECO:0000256" key="9">
    <source>
        <dbReference type="ARBA" id="ARBA00043049"/>
    </source>
</evidence>
<evidence type="ECO:0000256" key="7">
    <source>
        <dbReference type="ARBA" id="ARBA00041803"/>
    </source>
</evidence>
<dbReference type="GO" id="GO:0000455">
    <property type="term" value="P:enzyme-directed rRNA pseudouridine synthesis"/>
    <property type="evidence" value="ECO:0007669"/>
    <property type="project" value="TreeGrafter"/>
</dbReference>
<dbReference type="PROSITE" id="PS01129">
    <property type="entry name" value="PSI_RLU"/>
    <property type="match status" value="1"/>
</dbReference>
<evidence type="ECO:0000256" key="4">
    <source>
        <dbReference type="ARBA" id="ARBA00037670"/>
    </source>
</evidence>
<evidence type="ECO:0000256" key="2">
    <source>
        <dbReference type="ARBA" id="ARBA00023235"/>
    </source>
</evidence>
<organism evidence="11 12">
    <name type="scientific">Sedimenticola selenatireducens</name>
    <dbReference type="NCBI Taxonomy" id="191960"/>
    <lineage>
        <taxon>Bacteria</taxon>
        <taxon>Pseudomonadati</taxon>
        <taxon>Pseudomonadota</taxon>
        <taxon>Gammaproteobacteria</taxon>
        <taxon>Chromatiales</taxon>
        <taxon>Sedimenticolaceae</taxon>
        <taxon>Sedimenticola</taxon>
    </lineage>
</organism>
<dbReference type="PANTHER" id="PTHR21600">
    <property type="entry name" value="MITOCHONDRIAL RNA PSEUDOURIDINE SYNTHASE"/>
    <property type="match status" value="1"/>
</dbReference>
<dbReference type="InterPro" id="IPR020103">
    <property type="entry name" value="PsdUridine_synth_cat_dom_sf"/>
</dbReference>
<dbReference type="STRING" id="1111735.GCA_000428045_02130"/>
<dbReference type="GO" id="GO:0003723">
    <property type="term" value="F:RNA binding"/>
    <property type="evidence" value="ECO:0007669"/>
    <property type="project" value="InterPro"/>
</dbReference>
<proteinExistence type="predicted"/>
<evidence type="ECO:0000259" key="10">
    <source>
        <dbReference type="Pfam" id="PF00849"/>
    </source>
</evidence>
<dbReference type="InterPro" id="IPR006224">
    <property type="entry name" value="PsdUridine_synth_RluA-like_CS"/>
</dbReference>
<dbReference type="SUPFAM" id="SSF55120">
    <property type="entry name" value="Pseudouridine synthase"/>
    <property type="match status" value="1"/>
</dbReference>
<dbReference type="EC" id="5.4.99.26" evidence="5"/>
<dbReference type="InterPro" id="IPR006145">
    <property type="entry name" value="PsdUridine_synth_RsuA/RluA"/>
</dbReference>
<protein>
    <recommendedName>
        <fullName evidence="6">tRNA pseudouridine synthase C</fullName>
        <ecNumber evidence="5">5.4.99.26</ecNumber>
    </recommendedName>
    <alternativeName>
        <fullName evidence="8">tRNA pseudouridine(65) synthase</fullName>
    </alternativeName>
    <alternativeName>
        <fullName evidence="9">tRNA pseudouridylate synthase C</fullName>
    </alternativeName>
    <alternativeName>
        <fullName evidence="7">tRNA-uridine isomerase C</fullName>
    </alternativeName>
</protein>
<keyword evidence="1" id="KW-0819">tRNA processing</keyword>
<evidence type="ECO:0000256" key="5">
    <source>
        <dbReference type="ARBA" id="ARBA00038943"/>
    </source>
</evidence>
<evidence type="ECO:0000256" key="6">
    <source>
        <dbReference type="ARBA" id="ARBA00040675"/>
    </source>
</evidence>
<dbReference type="GO" id="GO:0160149">
    <property type="term" value="F:tRNA pseudouridine(65) synthase activity"/>
    <property type="evidence" value="ECO:0007669"/>
    <property type="project" value="UniProtKB-EC"/>
</dbReference>
<evidence type="ECO:0000256" key="1">
    <source>
        <dbReference type="ARBA" id="ARBA00022694"/>
    </source>
</evidence>
<accession>A0A2N6CUM1</accession>
<comment type="caution">
    <text evidence="11">The sequence shown here is derived from an EMBL/GenBank/DDBJ whole genome shotgun (WGS) entry which is preliminary data.</text>
</comment>
<reference evidence="11 12" key="1">
    <citation type="submission" date="2017-11" db="EMBL/GenBank/DDBJ databases">
        <title>Genome-resolved metagenomics identifies genetic mobility, metabolic interactions, and unexpected diversity in perchlorate-reducing communities.</title>
        <authorList>
            <person name="Barnum T.P."/>
            <person name="Figueroa I.A."/>
            <person name="Carlstrom C.I."/>
            <person name="Lucas L.N."/>
            <person name="Engelbrektson A.L."/>
            <person name="Coates J.D."/>
        </authorList>
    </citation>
    <scope>NUCLEOTIDE SEQUENCE [LARGE SCALE GENOMIC DNA]</scope>
    <source>
        <strain evidence="11">BM301</strain>
    </source>
</reference>
<gene>
    <name evidence="11" type="ORF">C0630_14425</name>
</gene>
<dbReference type="AlphaFoldDB" id="A0A2N6CUM1"/>
<evidence type="ECO:0000313" key="11">
    <source>
        <dbReference type="EMBL" id="PLX60871.1"/>
    </source>
</evidence>
<dbReference type="InterPro" id="IPR050188">
    <property type="entry name" value="RluA_PseudoU_synthase"/>
</dbReference>
<evidence type="ECO:0000256" key="3">
    <source>
        <dbReference type="ARBA" id="ARBA00036607"/>
    </source>
</evidence>
<dbReference type="Proteomes" id="UP000235015">
    <property type="component" value="Unassembled WGS sequence"/>
</dbReference>
<sequence length="227" mass="25998">MTILYRDEHYIAVDKPAGLLVHRTRISEDSRFLLQQLRDQIGRRVYPVHRLDRPTSGVLIFGLDSDAARRLVQLFEQRQVQKRYLAVVRGYTAESDVIDYPLREEAHKAPQAAVTGYRRLATVELPIAVGRYASARYSLLEVRPETGRMHQIRKHMKHIFHPIVGDTTHGDGRHNQLFRDRFGICRLLLMAAELNFVHPYSGVALSIGTRPDTELAGLFERLGFGSE</sequence>
<dbReference type="EMBL" id="PKUN01000023">
    <property type="protein sequence ID" value="PLX60871.1"/>
    <property type="molecule type" value="Genomic_DNA"/>
</dbReference>
<evidence type="ECO:0000313" key="12">
    <source>
        <dbReference type="Proteomes" id="UP000235015"/>
    </source>
</evidence>
<dbReference type="PANTHER" id="PTHR21600:SF56">
    <property type="entry name" value="TRNA PSEUDOURIDINE SYNTHASE C"/>
    <property type="match status" value="1"/>
</dbReference>